<gene>
    <name evidence="1" type="ORF">WPS_23470</name>
</gene>
<accession>A0AAN1XYM0</accession>
<name>A0AAN1XYM0_UNVUL</name>
<dbReference type="EMBL" id="AP025523">
    <property type="protein sequence ID" value="BDE07071.1"/>
    <property type="molecule type" value="Genomic_DNA"/>
</dbReference>
<organism evidence="1 2">
    <name type="scientific">Vulcanimicrobium alpinum</name>
    <dbReference type="NCBI Taxonomy" id="3016050"/>
    <lineage>
        <taxon>Bacteria</taxon>
        <taxon>Bacillati</taxon>
        <taxon>Vulcanimicrobiota</taxon>
        <taxon>Vulcanimicrobiia</taxon>
        <taxon>Vulcanimicrobiales</taxon>
        <taxon>Vulcanimicrobiaceae</taxon>
        <taxon>Vulcanimicrobium</taxon>
    </lineage>
</organism>
<keyword evidence="2" id="KW-1185">Reference proteome</keyword>
<evidence type="ECO:0000313" key="2">
    <source>
        <dbReference type="Proteomes" id="UP001317532"/>
    </source>
</evidence>
<dbReference type="RefSeq" id="WP_317994689.1">
    <property type="nucleotide sequence ID" value="NZ_AP025523.1"/>
</dbReference>
<proteinExistence type="predicted"/>
<sequence>MIDLPVTTRRVSGTRLLDLCQARGIASPVDPFMGLPMHLNALKRHGIAVHGGDLLEWFVRAGEGLVVNDFTILRESEVAEVVEMLPGRIYPNDLFRAWEGVFFSEDQCRYLGVWHANVHALRSDGQTGLAIAGLWHVLCHWLLKARYPDDLVDVPPSELAWHYIRETERWVIDNGKRNTVRRGDFAATLGRVRADAVYIAPPGRISSAKIDPRVWMWEAWWQGDPYLNVERLYRDKVFGGRTHDDPAYDRAVGEVLAAAEAAPYVEASRPRVETVSPNADEHYLIASR</sequence>
<reference evidence="1 2" key="1">
    <citation type="journal article" date="2022" name="ISME Commun">
        <title>Vulcanimicrobium alpinus gen. nov. sp. nov., the first cultivated representative of the candidate phylum 'Eremiobacterota', is a metabolically versatile aerobic anoxygenic phototroph.</title>
        <authorList>
            <person name="Yabe S."/>
            <person name="Muto K."/>
            <person name="Abe K."/>
            <person name="Yokota A."/>
            <person name="Staudigel H."/>
            <person name="Tebo B.M."/>
        </authorList>
    </citation>
    <scope>NUCLEOTIDE SEQUENCE [LARGE SCALE GENOMIC DNA]</scope>
    <source>
        <strain evidence="1 2">WC8-2</strain>
    </source>
</reference>
<dbReference type="Proteomes" id="UP001317532">
    <property type="component" value="Chromosome"/>
</dbReference>
<evidence type="ECO:0000313" key="1">
    <source>
        <dbReference type="EMBL" id="BDE07071.1"/>
    </source>
</evidence>
<dbReference type="AlphaFoldDB" id="A0AAN1XYM0"/>
<protein>
    <submittedName>
        <fullName evidence="1">Uncharacterized protein</fullName>
    </submittedName>
</protein>
<dbReference type="KEGG" id="vab:WPS_23470"/>